<dbReference type="Gene3D" id="2.60.120.200">
    <property type="match status" value="1"/>
</dbReference>
<dbReference type="AlphaFoldDB" id="A0A0R2MWX5"/>
<dbReference type="EMBL" id="JQCE01000027">
    <property type="protein sequence ID" value="KRO16898.1"/>
    <property type="molecule type" value="Genomic_DNA"/>
</dbReference>
<dbReference type="STRING" id="1293598.IV56_GL000585"/>
<dbReference type="Proteomes" id="UP000050969">
    <property type="component" value="Unassembled WGS sequence"/>
</dbReference>
<name>A0A0R2MWX5_9LACO</name>
<reference evidence="1 2" key="1">
    <citation type="journal article" date="2015" name="Genome Announc.">
        <title>Expanding the biotechnology potential of lactobacilli through comparative genomics of 213 strains and associated genera.</title>
        <authorList>
            <person name="Sun Z."/>
            <person name="Harris H.M."/>
            <person name="McCann A."/>
            <person name="Guo C."/>
            <person name="Argimon S."/>
            <person name="Zhang W."/>
            <person name="Yang X."/>
            <person name="Jeffery I.B."/>
            <person name="Cooney J.C."/>
            <person name="Kagawa T.F."/>
            <person name="Liu W."/>
            <person name="Song Y."/>
            <person name="Salvetti E."/>
            <person name="Wrobel A."/>
            <person name="Rasinkangas P."/>
            <person name="Parkhill J."/>
            <person name="Rea M.C."/>
            <person name="O'Sullivan O."/>
            <person name="Ritari J."/>
            <person name="Douillard F.P."/>
            <person name="Paul Ross R."/>
            <person name="Yang R."/>
            <person name="Briner A.E."/>
            <person name="Felis G.E."/>
            <person name="de Vos W.M."/>
            <person name="Barrangou R."/>
            <person name="Klaenhammer T.R."/>
            <person name="Caufield P.W."/>
            <person name="Cui Y."/>
            <person name="Zhang H."/>
            <person name="O'Toole P.W."/>
        </authorList>
    </citation>
    <scope>NUCLEOTIDE SEQUENCE [LARGE SCALE GENOMIC DNA]</scope>
    <source>
        <strain evidence="1 2">DSM 24301</strain>
    </source>
</reference>
<dbReference type="RefSeq" id="WP_056992794.1">
    <property type="nucleotide sequence ID" value="NZ_JQCE01000027.1"/>
</dbReference>
<accession>A0A0R2MWX5</accession>
<gene>
    <name evidence="1" type="ORF">IV56_GL000585</name>
</gene>
<dbReference type="PATRIC" id="fig|1293598.4.peg.627"/>
<keyword evidence="2" id="KW-1185">Reference proteome</keyword>
<evidence type="ECO:0008006" key="3">
    <source>
        <dbReference type="Google" id="ProtNLM"/>
    </source>
</evidence>
<protein>
    <recommendedName>
        <fullName evidence="3">WxL domain-containing protein</fullName>
    </recommendedName>
</protein>
<comment type="caution">
    <text evidence="1">The sequence shown here is derived from an EMBL/GenBank/DDBJ whole genome shotgun (WGS) entry which is preliminary data.</text>
</comment>
<proteinExistence type="predicted"/>
<evidence type="ECO:0000313" key="1">
    <source>
        <dbReference type="EMBL" id="KRO16898.1"/>
    </source>
</evidence>
<dbReference type="SUPFAM" id="SSF49899">
    <property type="entry name" value="Concanavalin A-like lectins/glucanases"/>
    <property type="match status" value="1"/>
</dbReference>
<organism evidence="1 2">
    <name type="scientific">Lacticaseibacillus saniviri JCM 17471 = DSM 24301</name>
    <dbReference type="NCBI Taxonomy" id="1293598"/>
    <lineage>
        <taxon>Bacteria</taxon>
        <taxon>Bacillati</taxon>
        <taxon>Bacillota</taxon>
        <taxon>Bacilli</taxon>
        <taxon>Lactobacillales</taxon>
        <taxon>Lactobacillaceae</taxon>
        <taxon>Lacticaseibacillus</taxon>
    </lineage>
</organism>
<evidence type="ECO:0000313" key="2">
    <source>
        <dbReference type="Proteomes" id="UP000050969"/>
    </source>
</evidence>
<sequence length="759" mass="80284">MKSFSPVLIIAIIFIGLGIVPSTAVHAAWMAPLGDGTMYSEPPELAPGVPGYVPYGDFFTAIKGTSSETILNPAGTQNVGLVVTKDMGSQRGAIWSNSPIFNFNQSHQSVSMDLLIKSKNNNPADGMAFVLAGTNPGSLASDGGSIGVWRTGSYMDLSGTGENNPPTRIQNSLAITFDTHANTKSGNNTDDLDTLINYGTGSQQYLGFNYPDQDNTYQLKHSGSYSSRSLRFTNDTANSTFSAPLDYRPYDAGITLVSPSTASQDLWHVFEVSWDRTSNSGGILTYKLDHTGPADANGIAPAVTRQVPLTYAAIDKVLGTAANRTAFIGFTGSTGTFSEANVLAFRTIPGIVNASGTVTLTKTDSPSTIIDANSILKTNDQLTYHYSVNYDSSSTQSWPSNTSQKLSMVIPKQKYFKALSDQVTLTNSAGTMIGTATLDASDPTQFVIDNLPSFPKGTASTIKFNIPIAVDATVDGTLPKGGDPVLIRDNTGTVAGDNAQIHVSNTNPNDDDIYTIQYQIQNPGDPYTPPAEPKLNSVPDLNFINTFRFNQTGDQAKANPTVSECIHGVYTHSDEIQPKGATNTTNPPALPYIESVDDVAQALTGTTSEQPQLLSATYAGTPGVPIYPKLSISGAGQNTTVNWNLDLKLSPFTSNSHNLPRHAHIAFISEKTTASGSPAAYLPNTTDTNRPAVVKDDQTPVTLLNNSTAKALSANSSGDGGFGSGALMGVLYFGQSLPTVQAGSYTSTATWTLSTTPTS</sequence>
<dbReference type="InterPro" id="IPR013320">
    <property type="entry name" value="ConA-like_dom_sf"/>
</dbReference>